<evidence type="ECO:0000313" key="1">
    <source>
        <dbReference type="EMBL" id="MBP2202198.1"/>
    </source>
</evidence>
<accession>A0A8J7URW6</accession>
<protein>
    <submittedName>
        <fullName evidence="1">Putative transposon-encoded protein</fullName>
    </submittedName>
</protein>
<sequence>MASTAKLDTPVYYGVIKATGNSARFALPKSELGKEAILIILPKAQSLKNQIINALVEKEPEEA</sequence>
<dbReference type="NCBIfam" id="NF033496">
    <property type="entry name" value="DUF2080_fam_acc"/>
    <property type="match status" value="1"/>
</dbReference>
<comment type="caution">
    <text evidence="1">The sequence shown here is derived from an EMBL/GenBank/DDBJ whole genome shotgun (WGS) entry which is preliminary data.</text>
</comment>
<evidence type="ECO:0000313" key="2">
    <source>
        <dbReference type="Proteomes" id="UP000740329"/>
    </source>
</evidence>
<dbReference type="InterPro" id="IPR019205">
    <property type="entry name" value="DUF2080_transposon-encoded"/>
</dbReference>
<dbReference type="Pfam" id="PF09853">
    <property type="entry name" value="DUF2080"/>
    <property type="match status" value="1"/>
</dbReference>
<dbReference type="RefSeq" id="WP_209591712.1">
    <property type="nucleotide sequence ID" value="NZ_JAGGMV010000009.1"/>
</dbReference>
<organism evidence="1 2">
    <name type="scientific">Methanococcus voltae</name>
    <dbReference type="NCBI Taxonomy" id="2188"/>
    <lineage>
        <taxon>Archaea</taxon>
        <taxon>Methanobacteriati</taxon>
        <taxon>Methanobacteriota</taxon>
        <taxon>Methanomada group</taxon>
        <taxon>Methanococci</taxon>
        <taxon>Methanococcales</taxon>
        <taxon>Methanococcaceae</taxon>
        <taxon>Methanococcus</taxon>
    </lineage>
</organism>
<gene>
    <name evidence="1" type="ORF">J3E07_001639</name>
</gene>
<reference evidence="1" key="1">
    <citation type="submission" date="2021-03" db="EMBL/GenBank/DDBJ databases">
        <title>Genomic Encyclopedia of Type Strains, Phase IV (KMG-V): Genome sequencing to study the core and pangenomes of soil and plant-associated prokaryotes.</title>
        <authorList>
            <person name="Whitman W."/>
        </authorList>
    </citation>
    <scope>NUCLEOTIDE SEQUENCE</scope>
    <source>
        <strain evidence="1">C4</strain>
    </source>
</reference>
<dbReference type="EMBL" id="JAGGMV010000009">
    <property type="protein sequence ID" value="MBP2202198.1"/>
    <property type="molecule type" value="Genomic_DNA"/>
</dbReference>
<name>A0A8J7URW6_METVO</name>
<dbReference type="AlphaFoldDB" id="A0A8J7URW6"/>
<proteinExistence type="predicted"/>
<dbReference type="Proteomes" id="UP000740329">
    <property type="component" value="Unassembled WGS sequence"/>
</dbReference>